<proteinExistence type="inferred from homology"/>
<dbReference type="PANTHER" id="PTHR10794">
    <property type="entry name" value="ABHYDROLASE DOMAIN-CONTAINING PROTEIN"/>
    <property type="match status" value="1"/>
</dbReference>
<evidence type="ECO:0000313" key="4">
    <source>
        <dbReference type="EMBL" id="CAG68500.1"/>
    </source>
</evidence>
<dbReference type="InterPro" id="IPR050960">
    <property type="entry name" value="AB_hydrolase_4_sf"/>
</dbReference>
<feature type="active site" description="Charge relay system" evidence="2">
    <location>
        <position position="318"/>
    </location>
</feature>
<dbReference type="eggNOG" id="COG0429">
    <property type="taxonomic scope" value="Bacteria"/>
</dbReference>
<sequence length="377" mass="44008">MKKPKYFTLRLVNDMKIINRLNQLVSDTIDRVTGAEQPKIYHHHNSQLQLIVDNIEQLQNKYRPTPWLFNTHLQLLYFDLFKKKLITLEYDHIDILEMDDAGKTAIYWLGYDLPPEIPTIVILHTITGTPSSMRELVRDLHQHTGWRIALCVRRGHADLEFSVPRFNLFGSVSDLKQQLDYIQNHFPQSNLYGVGSSAGSGLLVRYLGEEADEAYFKAAFAFCPGYNTETGFEKVHPVYSQYMAKKLLKTFVYKYIDSWQHVENLEEVLSSKNLTEFHLRYYKLAGFKNYQEYSLATNPMHVFKNIKIPLMVLNSQDDPVCHIDNFEPYIPEIQKLSNIVVVTTKKGSHCAFYEGWTPQSWASRLMANYFLQHHQQC</sequence>
<evidence type="ECO:0000313" key="5">
    <source>
        <dbReference type="Proteomes" id="UP000000430"/>
    </source>
</evidence>
<dbReference type="Gene3D" id="3.40.50.1820">
    <property type="entry name" value="alpha/beta hydrolase"/>
    <property type="match status" value="1"/>
</dbReference>
<dbReference type="AlphaFoldDB" id="Q6FBR2"/>
<name>Q6FBR2_ACIAD</name>
<dbReference type="HOGENOM" id="CLU_032487_4_2_6"/>
<dbReference type="PIRSF" id="PIRSF005211">
    <property type="entry name" value="Ab_hydro_YheT"/>
    <property type="match status" value="1"/>
</dbReference>
<accession>Q6FBR2</accession>
<evidence type="ECO:0000256" key="1">
    <source>
        <dbReference type="ARBA" id="ARBA00010884"/>
    </source>
</evidence>
<feature type="active site" description="Charge relay system" evidence="2">
    <location>
        <position position="197"/>
    </location>
</feature>
<dbReference type="InterPro" id="IPR029058">
    <property type="entry name" value="AB_hydrolase_fold"/>
</dbReference>
<dbReference type="GO" id="GO:0047372">
    <property type="term" value="F:monoacylglycerol lipase activity"/>
    <property type="evidence" value="ECO:0007669"/>
    <property type="project" value="TreeGrafter"/>
</dbReference>
<protein>
    <recommendedName>
        <fullName evidence="3">AB hydrolase-1 domain-containing protein</fullName>
    </recommendedName>
</protein>
<dbReference type="Pfam" id="PF00561">
    <property type="entry name" value="Abhydrolase_1"/>
    <property type="match status" value="1"/>
</dbReference>
<dbReference type="InterPro" id="IPR012020">
    <property type="entry name" value="ABHD4"/>
</dbReference>
<evidence type="ECO:0000259" key="3">
    <source>
        <dbReference type="Pfam" id="PF00561"/>
    </source>
</evidence>
<comment type="similarity">
    <text evidence="1">Belongs to the AB hydrolase superfamily. AB hydrolase 4 family.</text>
</comment>
<dbReference type="Proteomes" id="UP000000430">
    <property type="component" value="Chromosome"/>
</dbReference>
<dbReference type="PANTHER" id="PTHR10794:SF63">
    <property type="entry name" value="ALPHA_BETA HYDROLASE 1, ISOFORM A"/>
    <property type="match status" value="1"/>
</dbReference>
<dbReference type="EMBL" id="CR543861">
    <property type="protein sequence ID" value="CAG68500.1"/>
    <property type="molecule type" value="Genomic_DNA"/>
</dbReference>
<reference evidence="4 5" key="1">
    <citation type="journal article" date="2004" name="Nucleic Acids Res.">
        <title>Unique features revealed by the genome sequence of Acinetobacter sp. ADP1, a versatile and naturally transformation competent bacterium.</title>
        <authorList>
            <person name="Barbe V."/>
            <person name="Vallenet D."/>
            <person name="Fonknechten N."/>
            <person name="Kreimeyer A."/>
            <person name="Oztas S."/>
            <person name="Labarre L."/>
            <person name="Cruveiller S."/>
            <person name="Robert C."/>
            <person name="Duprat S."/>
            <person name="Wincker P."/>
            <person name="Ornston L.N."/>
            <person name="Weissenbach J."/>
            <person name="Marliere P."/>
            <person name="Cohen G.N."/>
            <person name="Medigue C."/>
        </authorList>
    </citation>
    <scope>NUCLEOTIDE SEQUENCE [LARGE SCALE GENOMIC DNA]</scope>
    <source>
        <strain evidence="5">ATCC 33305 / BD413 / ADP1</strain>
    </source>
</reference>
<organism evidence="4 5">
    <name type="scientific">Acinetobacter baylyi (strain ATCC 33305 / BD413 / ADP1)</name>
    <dbReference type="NCBI Taxonomy" id="62977"/>
    <lineage>
        <taxon>Bacteria</taxon>
        <taxon>Pseudomonadati</taxon>
        <taxon>Pseudomonadota</taxon>
        <taxon>Gammaproteobacteria</taxon>
        <taxon>Moraxellales</taxon>
        <taxon>Moraxellaceae</taxon>
        <taxon>Acinetobacter</taxon>
    </lineage>
</organism>
<dbReference type="InterPro" id="IPR000073">
    <property type="entry name" value="AB_hydrolase_1"/>
</dbReference>
<feature type="domain" description="AB hydrolase-1" evidence="3">
    <location>
        <begin position="118"/>
        <end position="354"/>
    </location>
</feature>
<dbReference type="SUPFAM" id="SSF53474">
    <property type="entry name" value="alpha/beta-Hydrolases"/>
    <property type="match status" value="1"/>
</dbReference>
<evidence type="ECO:0000256" key="2">
    <source>
        <dbReference type="PIRSR" id="PIRSR005211-1"/>
    </source>
</evidence>
<gene>
    <name evidence="4" type="ordered locus">ACIAD1655</name>
</gene>
<dbReference type="STRING" id="202950.GCA_001485005_03283"/>
<dbReference type="ESTHER" id="aciad-q6fbr2">
    <property type="family name" value="abh_upf0017"/>
</dbReference>
<dbReference type="KEGG" id="aci:ACIAD1655"/>
<dbReference type="GO" id="GO:0034338">
    <property type="term" value="F:short-chain carboxylesterase activity"/>
    <property type="evidence" value="ECO:0007669"/>
    <property type="project" value="TreeGrafter"/>
</dbReference>
<feature type="active site" description="Charge relay system" evidence="2">
    <location>
        <position position="349"/>
    </location>
</feature>